<gene>
    <name evidence="1" type="ORF">KP79_PYT05732</name>
</gene>
<organism evidence="1 2">
    <name type="scientific">Mizuhopecten yessoensis</name>
    <name type="common">Japanese scallop</name>
    <name type="synonym">Patinopecten yessoensis</name>
    <dbReference type="NCBI Taxonomy" id="6573"/>
    <lineage>
        <taxon>Eukaryota</taxon>
        <taxon>Metazoa</taxon>
        <taxon>Spiralia</taxon>
        <taxon>Lophotrochozoa</taxon>
        <taxon>Mollusca</taxon>
        <taxon>Bivalvia</taxon>
        <taxon>Autobranchia</taxon>
        <taxon>Pteriomorphia</taxon>
        <taxon>Pectinida</taxon>
        <taxon>Pectinoidea</taxon>
        <taxon>Pectinidae</taxon>
        <taxon>Mizuhopecten</taxon>
    </lineage>
</organism>
<dbReference type="Proteomes" id="UP000242188">
    <property type="component" value="Unassembled WGS sequence"/>
</dbReference>
<protein>
    <submittedName>
        <fullName evidence="1">Uncharacterized protein</fullName>
    </submittedName>
</protein>
<dbReference type="Gene3D" id="1.20.910.10">
    <property type="entry name" value="Heme oxygenase-like"/>
    <property type="match status" value="1"/>
</dbReference>
<comment type="caution">
    <text evidence="1">The sequence shown here is derived from an EMBL/GenBank/DDBJ whole genome shotgun (WGS) entry which is preliminary data.</text>
</comment>
<reference evidence="1 2" key="1">
    <citation type="journal article" date="2017" name="Nat. Ecol. Evol.">
        <title>Scallop genome provides insights into evolution of bilaterian karyotype and development.</title>
        <authorList>
            <person name="Wang S."/>
            <person name="Zhang J."/>
            <person name="Jiao W."/>
            <person name="Li J."/>
            <person name="Xun X."/>
            <person name="Sun Y."/>
            <person name="Guo X."/>
            <person name="Huan P."/>
            <person name="Dong B."/>
            <person name="Zhang L."/>
            <person name="Hu X."/>
            <person name="Sun X."/>
            <person name="Wang J."/>
            <person name="Zhao C."/>
            <person name="Wang Y."/>
            <person name="Wang D."/>
            <person name="Huang X."/>
            <person name="Wang R."/>
            <person name="Lv J."/>
            <person name="Li Y."/>
            <person name="Zhang Z."/>
            <person name="Liu B."/>
            <person name="Lu W."/>
            <person name="Hui Y."/>
            <person name="Liang J."/>
            <person name="Zhou Z."/>
            <person name="Hou R."/>
            <person name="Li X."/>
            <person name="Liu Y."/>
            <person name="Li H."/>
            <person name="Ning X."/>
            <person name="Lin Y."/>
            <person name="Zhao L."/>
            <person name="Xing Q."/>
            <person name="Dou J."/>
            <person name="Li Y."/>
            <person name="Mao J."/>
            <person name="Guo H."/>
            <person name="Dou H."/>
            <person name="Li T."/>
            <person name="Mu C."/>
            <person name="Jiang W."/>
            <person name="Fu Q."/>
            <person name="Fu X."/>
            <person name="Miao Y."/>
            <person name="Liu J."/>
            <person name="Yu Q."/>
            <person name="Li R."/>
            <person name="Liao H."/>
            <person name="Li X."/>
            <person name="Kong Y."/>
            <person name="Jiang Z."/>
            <person name="Chourrout D."/>
            <person name="Li R."/>
            <person name="Bao Z."/>
        </authorList>
    </citation>
    <scope>NUCLEOTIDE SEQUENCE [LARGE SCALE GENOMIC DNA]</scope>
    <source>
        <strain evidence="1 2">PY_sf001</strain>
    </source>
</reference>
<dbReference type="InterPro" id="IPR016084">
    <property type="entry name" value="Haem_Oase-like_multi-hlx"/>
</dbReference>
<dbReference type="CDD" id="cd19359">
    <property type="entry name" value="TenA_C_Bt3146-like"/>
    <property type="match status" value="1"/>
</dbReference>
<dbReference type="EMBL" id="NEDP02002941">
    <property type="protein sequence ID" value="OWF49818.1"/>
    <property type="molecule type" value="Genomic_DNA"/>
</dbReference>
<dbReference type="SUPFAM" id="SSF48613">
    <property type="entry name" value="Heme oxygenase-like"/>
    <property type="match status" value="1"/>
</dbReference>
<dbReference type="AlphaFoldDB" id="A0A210QM45"/>
<sequence>MFNDHQGEKNKLLFLHLPHKDITDTMSRKTVTQMSDDVGAFTDTLWNGTVAVRNSILNDAFIQHIISGDFDPSKFGKFGVQNTLFTFNTHGFIELAKSKTGSDIPIQTILEQVSAEYQNSYAAMKITWSVQDTTGYNLDPATQAYVSHERTVATDNTPVYTLVAVLARMRLWSWLGGHMQKANMGVYRRWATLTFDPQNTAYEAVQTALNAAFARNIIDLPTAQNIFDTSMQCERDFFTAFV</sequence>
<evidence type="ECO:0000313" key="2">
    <source>
        <dbReference type="Proteomes" id="UP000242188"/>
    </source>
</evidence>
<name>A0A210QM45_MIZYE</name>
<dbReference type="PANTHER" id="PTHR43198">
    <property type="entry name" value="BIFUNCTIONAL TH2 PROTEIN"/>
    <property type="match status" value="1"/>
</dbReference>
<accession>A0A210QM45</accession>
<dbReference type="InterPro" id="IPR050967">
    <property type="entry name" value="Thiamine_Salvage_TenA"/>
</dbReference>
<dbReference type="GO" id="GO:0005829">
    <property type="term" value="C:cytosol"/>
    <property type="evidence" value="ECO:0007669"/>
    <property type="project" value="TreeGrafter"/>
</dbReference>
<proteinExistence type="predicted"/>
<keyword evidence="2" id="KW-1185">Reference proteome</keyword>
<evidence type="ECO:0000313" key="1">
    <source>
        <dbReference type="EMBL" id="OWF49818.1"/>
    </source>
</evidence>
<dbReference type="PANTHER" id="PTHR43198:SF2">
    <property type="entry name" value="SI:CH1073-67J19.1-RELATED"/>
    <property type="match status" value="1"/>
</dbReference>